<protein>
    <submittedName>
        <fullName evidence="2">Uncharacterized protein</fullName>
    </submittedName>
</protein>
<accession>A0A650ELP2</accession>
<evidence type="ECO:0000256" key="1">
    <source>
        <dbReference type="SAM" id="MobiDB-lite"/>
    </source>
</evidence>
<name>A0A650ELP2_9HELI</name>
<gene>
    <name evidence="2" type="ORF">Helico5904_0240</name>
</gene>
<dbReference type="AlphaFoldDB" id="A0A650ELP2"/>
<feature type="region of interest" description="Disordered" evidence="1">
    <location>
        <begin position="30"/>
        <end position="53"/>
    </location>
</feature>
<dbReference type="EMBL" id="MN577569">
    <property type="protein sequence ID" value="QGT50352.1"/>
    <property type="molecule type" value="Genomic_DNA"/>
</dbReference>
<sequence length="53" mass="6068">MRGKIKCIPKAMMIPPVMYLTHIDVKKCPKDEDTKSPKVINTKQNPAMKNKEV</sequence>
<reference evidence="2" key="1">
    <citation type="journal article" date="2020" name="J. ISSAAS">
        <title>Lactobacilli and other gastrointestinal microbiota of Peromyscus leucopus, reservoir host for agents of Lyme disease and other zoonoses in North America.</title>
        <authorList>
            <person name="Milovic A."/>
            <person name="Bassam K."/>
            <person name="Shao H."/>
            <person name="Chatzistamou I."/>
            <person name="Tufts D.M."/>
            <person name="Diuk-Wasser M."/>
            <person name="Barbour A.G."/>
        </authorList>
    </citation>
    <scope>NUCLEOTIDE SEQUENCE</scope>
    <source>
        <strain evidence="2">LL4</strain>
    </source>
</reference>
<proteinExistence type="predicted"/>
<evidence type="ECO:0000313" key="2">
    <source>
        <dbReference type="EMBL" id="QGT50352.1"/>
    </source>
</evidence>
<organism evidence="2">
    <name type="scientific">uncultured Helicobacter sp</name>
    <dbReference type="NCBI Taxonomy" id="175537"/>
    <lineage>
        <taxon>Bacteria</taxon>
        <taxon>Pseudomonadati</taxon>
        <taxon>Campylobacterota</taxon>
        <taxon>Epsilonproteobacteria</taxon>
        <taxon>Campylobacterales</taxon>
        <taxon>Helicobacteraceae</taxon>
        <taxon>Helicobacter</taxon>
        <taxon>environmental samples</taxon>
    </lineage>
</organism>